<dbReference type="InterPro" id="IPR014721">
    <property type="entry name" value="Ribsml_uS5_D2-typ_fold_subgr"/>
</dbReference>
<keyword evidence="2" id="KW-0547">Nucleotide-binding</keyword>
<dbReference type="EMBL" id="PFPO01000011">
    <property type="protein sequence ID" value="PIZ99779.1"/>
    <property type="molecule type" value="Genomic_DNA"/>
</dbReference>
<gene>
    <name evidence="5" type="ORF">COX77_00445</name>
</gene>
<comment type="caution">
    <text evidence="5">The sequence shown here is derived from an EMBL/GenBank/DDBJ whole genome shotgun (WGS) entry which is preliminary data.</text>
</comment>
<dbReference type="PRINTS" id="PR01657">
    <property type="entry name" value="MCMFAMILY"/>
</dbReference>
<dbReference type="InterPro" id="IPR001208">
    <property type="entry name" value="MCM_dom"/>
</dbReference>
<evidence type="ECO:0000313" key="5">
    <source>
        <dbReference type="EMBL" id="PIZ99779.1"/>
    </source>
</evidence>
<evidence type="ECO:0000256" key="3">
    <source>
        <dbReference type="ARBA" id="ARBA00022840"/>
    </source>
</evidence>
<dbReference type="InterPro" id="IPR045006">
    <property type="entry name" value="CHLI-like"/>
</dbReference>
<dbReference type="InterPro" id="IPR025158">
    <property type="entry name" value="Mg_chelat-rel_C"/>
</dbReference>
<name>A0A2M7VGI2_9BACT</name>
<dbReference type="AlphaFoldDB" id="A0A2M7VGI2"/>
<dbReference type="Gene3D" id="3.40.50.300">
    <property type="entry name" value="P-loop containing nucleotide triphosphate hydrolases"/>
    <property type="match status" value="1"/>
</dbReference>
<evidence type="ECO:0000313" key="6">
    <source>
        <dbReference type="Proteomes" id="UP000230405"/>
    </source>
</evidence>
<dbReference type="PANTHER" id="PTHR32039">
    <property type="entry name" value="MAGNESIUM-CHELATASE SUBUNIT CHLI"/>
    <property type="match status" value="1"/>
</dbReference>
<dbReference type="PANTHER" id="PTHR32039:SF7">
    <property type="entry name" value="COMPETENCE PROTEIN COMM"/>
    <property type="match status" value="1"/>
</dbReference>
<protein>
    <submittedName>
        <fullName evidence="5">Magnesium chelatase</fullName>
    </submittedName>
</protein>
<dbReference type="GO" id="GO:0005524">
    <property type="term" value="F:ATP binding"/>
    <property type="evidence" value="ECO:0007669"/>
    <property type="project" value="UniProtKB-KW"/>
</dbReference>
<feature type="domain" description="AAA+ ATPase" evidence="4">
    <location>
        <begin position="213"/>
        <end position="396"/>
    </location>
</feature>
<dbReference type="InterPro" id="IPR003593">
    <property type="entry name" value="AAA+_ATPase"/>
</dbReference>
<dbReference type="InterPro" id="IPR004482">
    <property type="entry name" value="Mg_chelat-rel"/>
</dbReference>
<reference evidence="6" key="1">
    <citation type="submission" date="2017-09" db="EMBL/GenBank/DDBJ databases">
        <title>Depth-based differentiation of microbial function through sediment-hosted aquifers and enrichment of novel symbionts in the deep terrestrial subsurface.</title>
        <authorList>
            <person name="Probst A.J."/>
            <person name="Ladd B."/>
            <person name="Jarett J.K."/>
            <person name="Geller-Mcgrath D.E."/>
            <person name="Sieber C.M.K."/>
            <person name="Emerson J.B."/>
            <person name="Anantharaman K."/>
            <person name="Thomas B.C."/>
            <person name="Malmstrom R."/>
            <person name="Stieglmeier M."/>
            <person name="Klingl A."/>
            <person name="Woyke T."/>
            <person name="Ryan C.M."/>
            <person name="Banfield J.F."/>
        </authorList>
    </citation>
    <scope>NUCLEOTIDE SEQUENCE [LARGE SCALE GENOMIC DNA]</scope>
</reference>
<accession>A0A2M7VGI2</accession>
<dbReference type="Pfam" id="PF13335">
    <property type="entry name" value="Mg_chelatase_C"/>
    <property type="match status" value="1"/>
</dbReference>
<evidence type="ECO:0000256" key="2">
    <source>
        <dbReference type="ARBA" id="ARBA00022741"/>
    </source>
</evidence>
<organism evidence="5 6">
    <name type="scientific">Candidatus Komeilibacteria bacterium CG_4_10_14_0_2_um_filter_37_10</name>
    <dbReference type="NCBI Taxonomy" id="1974470"/>
    <lineage>
        <taxon>Bacteria</taxon>
        <taxon>Candidatus Komeiliibacteriota</taxon>
    </lineage>
</organism>
<sequence>MSVVINCATIIGLNCQPIAVEADLSSALNNFIIVGLPDQSVAEARERVRQAVRNSALDWPRRKVIVNLAPADLKKFGSYYDLAMAVAILWCSRAIRINPEDAQAYYLGELSLTGDIKPINGVLSIAKTLAEIGAKKIYLPIANVAEASLINGLEIRGANNLAELVAHLQGKEILPVANGGTAAAQETVSYPVDLSDIRGQAQAKRALVIAAAGNHNLLLTGPPGSGKTMLAKSMISLLPPLTREESLAVTNIYSVAGLLPRKHPLLVAAPWRHPHHTASAISLIGGGSHPAPGEITLAHKGVLFLDELPEFPRTVLENLRQPLEDKVVTIARVFGTYEFPADFILLAAMNPCPCGYLSDPDRRCVCSPGSIIKYRNKISGPLLDRIDLFVEVPRLQFAELVQKDDAEKSSHWREIVSQTRQRQRARQQGLLNYQLTSQQTRQYCQLGKEAQLLLEQAINQLNLSPRSYFRLLKIARTIADLACSEEILTEHLAESLQYRLKNN</sequence>
<dbReference type="InterPro" id="IPR027417">
    <property type="entry name" value="P-loop_NTPase"/>
</dbReference>
<dbReference type="NCBIfam" id="TIGR00368">
    <property type="entry name" value="YifB family Mg chelatase-like AAA ATPase"/>
    <property type="match status" value="1"/>
</dbReference>
<proteinExistence type="inferred from homology"/>
<dbReference type="Pfam" id="PF13541">
    <property type="entry name" value="ChlI"/>
    <property type="match status" value="1"/>
</dbReference>
<evidence type="ECO:0000259" key="4">
    <source>
        <dbReference type="SMART" id="SM00382"/>
    </source>
</evidence>
<dbReference type="Gene3D" id="3.30.230.10">
    <property type="match status" value="1"/>
</dbReference>
<comment type="similarity">
    <text evidence="1">Belongs to the Mg-chelatase subunits D/I family. ComM subfamily.</text>
</comment>
<evidence type="ECO:0000256" key="1">
    <source>
        <dbReference type="ARBA" id="ARBA00006354"/>
    </source>
</evidence>
<dbReference type="GO" id="GO:0003677">
    <property type="term" value="F:DNA binding"/>
    <property type="evidence" value="ECO:0007669"/>
    <property type="project" value="InterPro"/>
</dbReference>
<dbReference type="Proteomes" id="UP000230405">
    <property type="component" value="Unassembled WGS sequence"/>
</dbReference>
<keyword evidence="3" id="KW-0067">ATP-binding</keyword>
<dbReference type="InterPro" id="IPR000523">
    <property type="entry name" value="Mg_chelatse_chII-like_cat_dom"/>
</dbReference>
<dbReference type="SUPFAM" id="SSF54211">
    <property type="entry name" value="Ribosomal protein S5 domain 2-like"/>
    <property type="match status" value="1"/>
</dbReference>
<dbReference type="SUPFAM" id="SSF52540">
    <property type="entry name" value="P-loop containing nucleoside triphosphate hydrolases"/>
    <property type="match status" value="1"/>
</dbReference>
<dbReference type="SMART" id="SM00382">
    <property type="entry name" value="AAA"/>
    <property type="match status" value="1"/>
</dbReference>
<dbReference type="Pfam" id="PF01078">
    <property type="entry name" value="Mg_chelatase"/>
    <property type="match status" value="1"/>
</dbReference>
<dbReference type="InterPro" id="IPR020568">
    <property type="entry name" value="Ribosomal_Su5_D2-typ_SF"/>
</dbReference>